<proteinExistence type="predicted"/>
<organism evidence="3 4">
    <name type="scientific">Pusillimonas minor</name>
    <dbReference type="NCBI Taxonomy" id="2697024"/>
    <lineage>
        <taxon>Bacteria</taxon>
        <taxon>Pseudomonadati</taxon>
        <taxon>Pseudomonadota</taxon>
        <taxon>Betaproteobacteria</taxon>
        <taxon>Burkholderiales</taxon>
        <taxon>Alcaligenaceae</taxon>
        <taxon>Pusillimonas</taxon>
    </lineage>
</organism>
<feature type="domain" description="MobA-like NTP transferase" evidence="2">
    <location>
        <begin position="15"/>
        <end position="182"/>
    </location>
</feature>
<evidence type="ECO:0000256" key="1">
    <source>
        <dbReference type="ARBA" id="ARBA00022842"/>
    </source>
</evidence>
<reference evidence="3 4" key="1">
    <citation type="submission" date="2020-08" db="EMBL/GenBank/DDBJ databases">
        <title>Paraeoetvoesia sp. YC-7-48 draft genome sequence.</title>
        <authorList>
            <person name="Yao L."/>
        </authorList>
    </citation>
    <scope>NUCLEOTIDE SEQUENCE [LARGE SCALE GENOMIC DNA]</scope>
    <source>
        <strain evidence="4">YC-7-48</strain>
    </source>
</reference>
<accession>A0A842HTW4</accession>
<evidence type="ECO:0000313" key="3">
    <source>
        <dbReference type="EMBL" id="MBC2770255.1"/>
    </source>
</evidence>
<dbReference type="GO" id="GO:0016779">
    <property type="term" value="F:nucleotidyltransferase activity"/>
    <property type="evidence" value="ECO:0007669"/>
    <property type="project" value="UniProtKB-ARBA"/>
</dbReference>
<dbReference type="Proteomes" id="UP000545386">
    <property type="component" value="Unassembled WGS sequence"/>
</dbReference>
<dbReference type="AlphaFoldDB" id="A0A842HTW4"/>
<dbReference type="RefSeq" id="WP_185779945.1">
    <property type="nucleotide sequence ID" value="NZ_JACJUU010000007.1"/>
</dbReference>
<sequence length="215" mass="22889">MSPPPDLQGKFPVTAVVLAAGLGRRMGAHNKLLLPYQGQPMLRHIVSQALASLCQRVVIVLGYQSDAIRQALAGLPVEFADNPHFPEGLAASVRVAAHIAPPDSPVLIMLGDMPQVDTDVINALVQAYAGAARTDPALAATQFFQPVFEGRPGNPVLWGASWRAALQAVQGDEGARRIIQSNLHARVRVAVDHAGILRDVDQPDDLVPMGMSPLL</sequence>
<name>A0A842HTW4_9BURK</name>
<dbReference type="Gene3D" id="3.90.550.10">
    <property type="entry name" value="Spore Coat Polysaccharide Biosynthesis Protein SpsA, Chain A"/>
    <property type="match status" value="1"/>
</dbReference>
<evidence type="ECO:0000259" key="2">
    <source>
        <dbReference type="Pfam" id="PF12804"/>
    </source>
</evidence>
<keyword evidence="4" id="KW-1185">Reference proteome</keyword>
<keyword evidence="3" id="KW-0808">Transferase</keyword>
<dbReference type="SUPFAM" id="SSF53448">
    <property type="entry name" value="Nucleotide-diphospho-sugar transferases"/>
    <property type="match status" value="1"/>
</dbReference>
<comment type="caution">
    <text evidence="3">The sequence shown here is derived from an EMBL/GenBank/DDBJ whole genome shotgun (WGS) entry which is preliminary data.</text>
</comment>
<evidence type="ECO:0000313" key="4">
    <source>
        <dbReference type="Proteomes" id="UP000545386"/>
    </source>
</evidence>
<dbReference type="InterPro" id="IPR025877">
    <property type="entry name" value="MobA-like_NTP_Trfase"/>
</dbReference>
<dbReference type="PANTHER" id="PTHR43777:SF1">
    <property type="entry name" value="MOLYBDENUM COFACTOR CYTIDYLYLTRANSFERASE"/>
    <property type="match status" value="1"/>
</dbReference>
<dbReference type="PANTHER" id="PTHR43777">
    <property type="entry name" value="MOLYBDENUM COFACTOR CYTIDYLYLTRANSFERASE"/>
    <property type="match status" value="1"/>
</dbReference>
<dbReference type="EMBL" id="JACJUU010000007">
    <property type="protein sequence ID" value="MBC2770255.1"/>
    <property type="molecule type" value="Genomic_DNA"/>
</dbReference>
<keyword evidence="1" id="KW-0460">Magnesium</keyword>
<dbReference type="Pfam" id="PF12804">
    <property type="entry name" value="NTP_transf_3"/>
    <property type="match status" value="1"/>
</dbReference>
<gene>
    <name evidence="3" type="ORF">GTU67_10075</name>
</gene>
<dbReference type="InterPro" id="IPR029044">
    <property type="entry name" value="Nucleotide-diphossugar_trans"/>
</dbReference>
<dbReference type="CDD" id="cd04182">
    <property type="entry name" value="GT_2_like_f"/>
    <property type="match status" value="1"/>
</dbReference>
<protein>
    <submittedName>
        <fullName evidence="3">Nucleotidyltransferase family protein</fullName>
    </submittedName>
</protein>